<keyword evidence="5 12" id="KW-0812">Transmembrane</keyword>
<dbReference type="SUPFAM" id="SSF55874">
    <property type="entry name" value="ATPase domain of HSP90 chaperone/DNA topoisomerase II/histidine kinase"/>
    <property type="match status" value="1"/>
</dbReference>
<keyword evidence="15" id="KW-1185">Reference proteome</keyword>
<keyword evidence="6" id="KW-0547">Nucleotide-binding</keyword>
<evidence type="ECO:0000256" key="3">
    <source>
        <dbReference type="ARBA" id="ARBA00022553"/>
    </source>
</evidence>
<feature type="transmembrane region" description="Helical" evidence="12">
    <location>
        <begin position="303"/>
        <end position="325"/>
    </location>
</feature>
<dbReference type="GO" id="GO:0016301">
    <property type="term" value="F:kinase activity"/>
    <property type="evidence" value="ECO:0007669"/>
    <property type="project" value="UniProtKB-KW"/>
</dbReference>
<evidence type="ECO:0000313" key="14">
    <source>
        <dbReference type="EMBL" id="MBP3962576.1"/>
    </source>
</evidence>
<dbReference type="Gene3D" id="3.30.565.10">
    <property type="entry name" value="Histidine kinase-like ATPase, C-terminal domain"/>
    <property type="match status" value="1"/>
</dbReference>
<keyword evidence="3" id="KW-0597">Phosphoprotein</keyword>
<dbReference type="Gene3D" id="6.10.340.10">
    <property type="match status" value="1"/>
</dbReference>
<name>A0ABS5C9A2_9BACL</name>
<keyword evidence="8" id="KW-0067">ATP-binding</keyword>
<protein>
    <submittedName>
        <fullName evidence="14">Sensor histidine kinase</fullName>
    </submittedName>
</protein>
<dbReference type="SMART" id="SM00304">
    <property type="entry name" value="HAMP"/>
    <property type="match status" value="1"/>
</dbReference>
<evidence type="ECO:0000256" key="12">
    <source>
        <dbReference type="SAM" id="Phobius"/>
    </source>
</evidence>
<evidence type="ECO:0000259" key="13">
    <source>
        <dbReference type="PROSITE" id="PS50885"/>
    </source>
</evidence>
<dbReference type="Pfam" id="PF00672">
    <property type="entry name" value="HAMP"/>
    <property type="match status" value="1"/>
</dbReference>
<keyword evidence="9 12" id="KW-1133">Transmembrane helix</keyword>
<dbReference type="InterPro" id="IPR010559">
    <property type="entry name" value="Sig_transdc_His_kin_internal"/>
</dbReference>
<reference evidence="14 15" key="1">
    <citation type="submission" date="2021-04" db="EMBL/GenBank/DDBJ databases">
        <title>Paenibacillus sp. DLE-14 whole genome sequence.</title>
        <authorList>
            <person name="Ham Y.J."/>
        </authorList>
    </citation>
    <scope>NUCLEOTIDE SEQUENCE [LARGE SCALE GENOMIC DNA]</scope>
    <source>
        <strain evidence="14 15">DLE-14</strain>
    </source>
</reference>
<dbReference type="Pfam" id="PF06580">
    <property type="entry name" value="His_kinase"/>
    <property type="match status" value="1"/>
</dbReference>
<dbReference type="RefSeq" id="WP_210656881.1">
    <property type="nucleotide sequence ID" value="NZ_JAGKSP010000002.1"/>
</dbReference>
<keyword evidence="10" id="KW-0902">Two-component regulatory system</keyword>
<proteinExistence type="predicted"/>
<dbReference type="SUPFAM" id="SSF158472">
    <property type="entry name" value="HAMP domain-like"/>
    <property type="match status" value="1"/>
</dbReference>
<dbReference type="InterPro" id="IPR036890">
    <property type="entry name" value="HATPase_C_sf"/>
</dbReference>
<evidence type="ECO:0000313" key="15">
    <source>
        <dbReference type="Proteomes" id="UP000673394"/>
    </source>
</evidence>
<dbReference type="SMART" id="SM00387">
    <property type="entry name" value="HATPase_c"/>
    <property type="match status" value="1"/>
</dbReference>
<feature type="domain" description="HAMP" evidence="13">
    <location>
        <begin position="322"/>
        <end position="375"/>
    </location>
</feature>
<accession>A0ABS5C9A2</accession>
<evidence type="ECO:0000256" key="8">
    <source>
        <dbReference type="ARBA" id="ARBA00022840"/>
    </source>
</evidence>
<evidence type="ECO:0000256" key="2">
    <source>
        <dbReference type="ARBA" id="ARBA00022475"/>
    </source>
</evidence>
<evidence type="ECO:0000256" key="10">
    <source>
        <dbReference type="ARBA" id="ARBA00023012"/>
    </source>
</evidence>
<dbReference type="PANTHER" id="PTHR34220:SF11">
    <property type="entry name" value="SENSOR PROTEIN KINASE HPTS"/>
    <property type="match status" value="1"/>
</dbReference>
<dbReference type="Pfam" id="PF02518">
    <property type="entry name" value="HATPase_c"/>
    <property type="match status" value="1"/>
</dbReference>
<dbReference type="Proteomes" id="UP000673394">
    <property type="component" value="Unassembled WGS sequence"/>
</dbReference>
<dbReference type="InterPro" id="IPR003660">
    <property type="entry name" value="HAMP_dom"/>
</dbReference>
<feature type="transmembrane region" description="Helical" evidence="12">
    <location>
        <begin position="12"/>
        <end position="32"/>
    </location>
</feature>
<evidence type="ECO:0000256" key="5">
    <source>
        <dbReference type="ARBA" id="ARBA00022692"/>
    </source>
</evidence>
<keyword evidence="4" id="KW-0808">Transferase</keyword>
<dbReference type="InterPro" id="IPR050640">
    <property type="entry name" value="Bact_2-comp_sensor_kinase"/>
</dbReference>
<comment type="subcellular location">
    <subcellularLocation>
        <location evidence="1">Cell membrane</location>
        <topology evidence="1">Multi-pass membrane protein</topology>
    </subcellularLocation>
</comment>
<dbReference type="InterPro" id="IPR003594">
    <property type="entry name" value="HATPase_dom"/>
</dbReference>
<evidence type="ECO:0000256" key="11">
    <source>
        <dbReference type="ARBA" id="ARBA00023136"/>
    </source>
</evidence>
<dbReference type="PROSITE" id="PS50885">
    <property type="entry name" value="HAMP"/>
    <property type="match status" value="1"/>
</dbReference>
<organism evidence="14 15">
    <name type="scientific">Paenibacillus lignilyticus</name>
    <dbReference type="NCBI Taxonomy" id="1172615"/>
    <lineage>
        <taxon>Bacteria</taxon>
        <taxon>Bacillati</taxon>
        <taxon>Bacillota</taxon>
        <taxon>Bacilli</taxon>
        <taxon>Bacillales</taxon>
        <taxon>Paenibacillaceae</taxon>
        <taxon>Paenibacillus</taxon>
    </lineage>
</organism>
<dbReference type="CDD" id="cd06225">
    <property type="entry name" value="HAMP"/>
    <property type="match status" value="1"/>
</dbReference>
<keyword evidence="7 14" id="KW-0418">Kinase</keyword>
<evidence type="ECO:0000256" key="1">
    <source>
        <dbReference type="ARBA" id="ARBA00004651"/>
    </source>
</evidence>
<keyword evidence="2" id="KW-1003">Cell membrane</keyword>
<evidence type="ECO:0000256" key="9">
    <source>
        <dbReference type="ARBA" id="ARBA00022989"/>
    </source>
</evidence>
<evidence type="ECO:0000256" key="4">
    <source>
        <dbReference type="ARBA" id="ARBA00022679"/>
    </source>
</evidence>
<evidence type="ECO:0000256" key="6">
    <source>
        <dbReference type="ARBA" id="ARBA00022741"/>
    </source>
</evidence>
<gene>
    <name evidence="14" type="ORF">I8J30_07635</name>
</gene>
<dbReference type="PANTHER" id="PTHR34220">
    <property type="entry name" value="SENSOR HISTIDINE KINASE YPDA"/>
    <property type="match status" value="1"/>
</dbReference>
<sequence>MKKRIRIKLFTRILLLYILVLSVALYIFTGYVSRNSYALLKEGQIGIHQQIIAALQNTMNDRTKTIKDILLKIYDDEQLFAYIMSMMDVTDQSESAPLDSYERKNMAYKLEDLLSLDPNINSLIFYNSHSQKAYLYMYDLDYAFFDHTEAILQNMPRLRDASQESFIIPAHPGEYMASQASKNYFDVASNFYYPSSSLFLGRFIVEFGMDDLQYTIDQFGKDMKGYLLVLTRDGEVVFDSSSTYYGRKYPYFEQLRQSSDSVMLAEDSMVRMASSDKDPFIYAAVLPKSALKKQLNIFNNSTYIAAIILLLFIFSVYFLVTSIISKRVNRIVKAMSKTVESNLAYRIPLNNKDNEFEQIAIHFNKMCDSLQDHINKSYVYELQQKIAEMKILENQINPHFLYNSLEAIRARLEIDGNDEGGEMIHSLAALFRASLKADSVVTLAEEIDLCNMYLTIFNARYQNFFHYQIEVEPSIMGYGIIKLILQPLIENYLIHGFDRKRQNNLLTIQGYRNENDLRITIADNGSGIGPEKLNEIRQKLTRSSQSSDRGSIGLYNVNERIKLLFGAAYGLEMESSVLIGTTIIVRIPCRQPHEIKAAELEIGNV</sequence>
<keyword evidence="11 12" id="KW-0472">Membrane</keyword>
<dbReference type="EMBL" id="JAGKSP010000002">
    <property type="protein sequence ID" value="MBP3962576.1"/>
    <property type="molecule type" value="Genomic_DNA"/>
</dbReference>
<evidence type="ECO:0000256" key="7">
    <source>
        <dbReference type="ARBA" id="ARBA00022777"/>
    </source>
</evidence>
<comment type="caution">
    <text evidence="14">The sequence shown here is derived from an EMBL/GenBank/DDBJ whole genome shotgun (WGS) entry which is preliminary data.</text>
</comment>